<dbReference type="Proteomes" id="UP000228626">
    <property type="component" value="Unassembled WGS sequence"/>
</dbReference>
<keyword evidence="2" id="KW-0472">Membrane</keyword>
<sequence>MKLMNKFNFYQPNKYWIAAMIFIAVGAVLFFYANHFSLRIGAVNPIETRLKGKILLQVEQAGEAWYVNPANEERYYLGRPNDAFAIMRALAIGIIDEDLKKISIGNIYFPGADSDGDGLANVFEEAIGTDINNKDTDGDGFQDGTEMVNNYNPTGAGKLAWDSAFAGRHAGKIFLQAQKNGEAWYVNPDNQKRYYLGRPLDAFNIMRSLGLGITDNDLEKIKINSEITRKIIKTKEQPIAEKPAAENKTDLAKEADETKNSQEKNVAAPKDAVAPISSPISSPTAEETKITAAAEIFNTAFTKSEAGAVRDLNIVSGLAINFEILKCENGWCDVAVKYSSMPNQKWLGQSMICKFDNTKDFSIAAQDLSGCQGGLYDLMRGK</sequence>
<reference evidence="4" key="1">
    <citation type="submission" date="2017-09" db="EMBL/GenBank/DDBJ databases">
        <title>Depth-based differentiation of microbial function through sediment-hosted aquifers and enrichment of novel symbionts in the deep terrestrial subsurface.</title>
        <authorList>
            <person name="Probst A.J."/>
            <person name="Ladd B."/>
            <person name="Jarett J.K."/>
            <person name="Geller-Mcgrath D.E."/>
            <person name="Sieber C.M.K."/>
            <person name="Emerson J.B."/>
            <person name="Anantharaman K."/>
            <person name="Thomas B.C."/>
            <person name="Malmstrom R."/>
            <person name="Stieglmeier M."/>
            <person name="Klingl A."/>
            <person name="Woyke T."/>
            <person name="Ryan C.M."/>
            <person name="Banfield J.F."/>
        </authorList>
    </citation>
    <scope>NUCLEOTIDE SEQUENCE [LARGE SCALE GENOMIC DNA]</scope>
</reference>
<keyword evidence="2" id="KW-1133">Transmembrane helix</keyword>
<accession>A0A2H0V0Z1</accession>
<evidence type="ECO:0000313" key="3">
    <source>
        <dbReference type="EMBL" id="PIR92764.1"/>
    </source>
</evidence>
<name>A0A2H0V0Z1_9BACT</name>
<feature type="compositionally biased region" description="Basic and acidic residues" evidence="1">
    <location>
        <begin position="238"/>
        <end position="262"/>
    </location>
</feature>
<evidence type="ECO:0000256" key="1">
    <source>
        <dbReference type="SAM" id="MobiDB-lite"/>
    </source>
</evidence>
<feature type="region of interest" description="Disordered" evidence="1">
    <location>
        <begin position="238"/>
        <end position="281"/>
    </location>
</feature>
<feature type="transmembrane region" description="Helical" evidence="2">
    <location>
        <begin position="15"/>
        <end position="33"/>
    </location>
</feature>
<dbReference type="AlphaFoldDB" id="A0A2H0V0Z1"/>
<gene>
    <name evidence="3" type="ORF">COT99_04430</name>
</gene>
<dbReference type="EMBL" id="PFAR01000054">
    <property type="protein sequence ID" value="PIR92764.1"/>
    <property type="molecule type" value="Genomic_DNA"/>
</dbReference>
<keyword evidence="2" id="KW-0812">Transmembrane</keyword>
<comment type="caution">
    <text evidence="3">The sequence shown here is derived from an EMBL/GenBank/DDBJ whole genome shotgun (WGS) entry which is preliminary data.</text>
</comment>
<proteinExistence type="predicted"/>
<evidence type="ECO:0000313" key="4">
    <source>
        <dbReference type="Proteomes" id="UP000228626"/>
    </source>
</evidence>
<evidence type="ECO:0000256" key="2">
    <source>
        <dbReference type="SAM" id="Phobius"/>
    </source>
</evidence>
<organism evidence="3 4">
    <name type="scientific">Candidatus Falkowbacteria bacterium CG10_big_fil_rev_8_21_14_0_10_43_10</name>
    <dbReference type="NCBI Taxonomy" id="1974567"/>
    <lineage>
        <taxon>Bacteria</taxon>
        <taxon>Candidatus Falkowiibacteriota</taxon>
    </lineage>
</organism>
<protein>
    <submittedName>
        <fullName evidence="3">Uncharacterized protein</fullName>
    </submittedName>
</protein>